<dbReference type="Gramene" id="PVH47329">
    <property type="protein sequence ID" value="PVH47329"/>
    <property type="gene ID" value="PAHAL_4G038000"/>
</dbReference>
<proteinExistence type="predicted"/>
<name>A0A2T8JBN8_9POAL</name>
<gene>
    <name evidence="1" type="ORF">PAHAL_4G038000</name>
</gene>
<organism evidence="1">
    <name type="scientific">Panicum hallii</name>
    <dbReference type="NCBI Taxonomy" id="206008"/>
    <lineage>
        <taxon>Eukaryota</taxon>
        <taxon>Viridiplantae</taxon>
        <taxon>Streptophyta</taxon>
        <taxon>Embryophyta</taxon>
        <taxon>Tracheophyta</taxon>
        <taxon>Spermatophyta</taxon>
        <taxon>Magnoliopsida</taxon>
        <taxon>Liliopsida</taxon>
        <taxon>Poales</taxon>
        <taxon>Poaceae</taxon>
        <taxon>PACMAD clade</taxon>
        <taxon>Panicoideae</taxon>
        <taxon>Panicodae</taxon>
        <taxon>Paniceae</taxon>
        <taxon>Panicinae</taxon>
        <taxon>Panicum</taxon>
        <taxon>Panicum sect. Panicum</taxon>
    </lineage>
</organism>
<protein>
    <submittedName>
        <fullName evidence="1">Uncharacterized protein</fullName>
    </submittedName>
</protein>
<sequence>MVEVSCDKYETKQGEGCVQARMMKAYRNITRRVLSVTRRESHHLPLYPMSQFMVWRMWRKVPQDGALAAARDRISTHDNNGDQMRLLPGVFEGVLESIVLF</sequence>
<evidence type="ECO:0000313" key="1">
    <source>
        <dbReference type="EMBL" id="PVH47329.1"/>
    </source>
</evidence>
<dbReference type="Proteomes" id="UP000243499">
    <property type="component" value="Chromosome 4"/>
</dbReference>
<accession>A0A2T8JBN8</accession>
<dbReference type="AlphaFoldDB" id="A0A2T8JBN8"/>
<dbReference type="EMBL" id="CM008049">
    <property type="protein sequence ID" value="PVH47329.1"/>
    <property type="molecule type" value="Genomic_DNA"/>
</dbReference>
<reference evidence="1" key="1">
    <citation type="submission" date="2018-04" db="EMBL/GenBank/DDBJ databases">
        <title>WGS assembly of Panicum hallii.</title>
        <authorList>
            <person name="Lovell J."/>
            <person name="Jenkins J."/>
            <person name="Lowry D."/>
            <person name="Mamidi S."/>
            <person name="Sreedasyam A."/>
            <person name="Weng X."/>
            <person name="Barry K."/>
            <person name="Bonette J."/>
            <person name="Campitelli B."/>
            <person name="Daum C."/>
            <person name="Gordon S."/>
            <person name="Gould B."/>
            <person name="Lipzen A."/>
            <person name="Macqueen A."/>
            <person name="Palacio-Mejia J."/>
            <person name="Plott C."/>
            <person name="Shakirov E."/>
            <person name="Shu S."/>
            <person name="Yoshinaga Y."/>
            <person name="Zane M."/>
            <person name="Rokhsar D."/>
            <person name="Grimwood J."/>
            <person name="Schmutz J."/>
            <person name="Juenger T."/>
        </authorList>
    </citation>
    <scope>NUCLEOTIDE SEQUENCE [LARGE SCALE GENOMIC DNA]</scope>
    <source>
        <strain evidence="1">FIL2</strain>
    </source>
</reference>